<keyword evidence="1" id="KW-0175">Coiled coil</keyword>
<proteinExistence type="predicted"/>
<dbReference type="STRING" id="6198.A0A075A3K2"/>
<evidence type="ECO:0000313" key="2">
    <source>
        <dbReference type="EMBL" id="KER33951.1"/>
    </source>
</evidence>
<dbReference type="Gene3D" id="1.10.287.1490">
    <property type="match status" value="1"/>
</dbReference>
<sequence length="1049" mass="120970">MSIKPFFRKCMDSFHVDNFDPLYLQNSGTSARDAVELIEDKLATERMLRRTCEVQCHTLRRELESRDDQLEQVKHSLMSRVADAETQMDMLVRLHGEEKGKAEKAANKLRASVQKLQRRHDFEKQELQNALIGLQEANEKQAEQWKTLLRQSEADRDVLSAELRKSEANANKLAEENTRCKKELEQANSLTAQLQKSNNQLTVDLTKAKCAFQKASSRAETAAAQIGDLRKQLEQATLSSSQSEQSARSANERRFAAESALHAVRQRADTQSLKISQLERELATERARMEEKCNSFDAESQKLRRRILAIQGEAAKWKRFYEAERDVHKKQIDQATELVEELTHERAQLEVELTEACAGEAKKLELIEQLQKQATMNATDVSSRLRDALSTGEESVATVRELNRRIAEYLQPELEKAKRRCQEAQEESQEWRQKHGLIQSELTECRETVKRLESRLSEKQTSTEHELDSLKEQLVRAKEEKHLQSASLKKAEDQVRQYEVELAHLKQTHENVRASLEDSLSNVKNQLVEVKSSHEANTERLHTAQRLVVRLKTARDSALAQLTRMEDEFKLAGKQYERSQIQTMDELAALKLQLQVTQQKLSDTERMHKQVTEDHDKQLQNVRQQYDRTIMVLRQKLAAKSQTVASLELQVAAQREELVAAQNKVKTACDNQLMSQRRLEESERRLRSLELDIIERDDEIQRLLARVSEGNSNFIEEEQRDPQNHKFFFRMFEQTAVSDNMEPTQTHVKPSIQHSAKAGLATKVVDDRLRELEQAVIAAENERNNANARMRDLELQLLQHKHIQSELETEQMQDQRKLLEELRVQLQNTQGQRDHVEECLRETKDLLNEQTTAKRTLEERLQNMHQQYEQAQIELKSELSASQRERFELKQRLAETCFKLQRAEALAQDTEYRLSQVELEQKRALRDSEQLAVDSAARKAISEFTTSPFLQSPPNNDGFEVPGNLENSSHLTRTNFVDNPTCKQTGNDVQTFRPIDPINCEKQTRKVTFAPSPFVDSDKVTRSTSIAASQLEALIREVTDSLDREIGPT</sequence>
<feature type="coiled-coil region" evidence="1">
    <location>
        <begin position="637"/>
        <end position="699"/>
    </location>
</feature>
<evidence type="ECO:0000256" key="1">
    <source>
        <dbReference type="SAM" id="Coils"/>
    </source>
</evidence>
<feature type="coiled-coil region" evidence="1">
    <location>
        <begin position="407"/>
        <end position="607"/>
    </location>
</feature>
<gene>
    <name evidence="2" type="ORF">T265_00385</name>
</gene>
<dbReference type="KEGG" id="ovi:T265_00385"/>
<keyword evidence="3" id="KW-1185">Reference proteome</keyword>
<name>A0A075A3K2_OPIVI</name>
<dbReference type="EMBL" id="KL596621">
    <property type="protein sequence ID" value="KER33951.1"/>
    <property type="molecule type" value="Genomic_DNA"/>
</dbReference>
<evidence type="ECO:0000313" key="3">
    <source>
        <dbReference type="Proteomes" id="UP000054324"/>
    </source>
</evidence>
<dbReference type="RefSeq" id="XP_009162394.1">
    <property type="nucleotide sequence ID" value="XM_009164130.1"/>
</dbReference>
<accession>A0A075A3K2</accession>
<dbReference type="OrthoDB" id="6254152at2759"/>
<dbReference type="CTD" id="20314573"/>
<dbReference type="GeneID" id="20314573"/>
<feature type="coiled-coil region" evidence="1">
    <location>
        <begin position="99"/>
        <end position="352"/>
    </location>
</feature>
<organism evidence="2 3">
    <name type="scientific">Opisthorchis viverrini</name>
    <name type="common">Southeast Asian liver fluke</name>
    <dbReference type="NCBI Taxonomy" id="6198"/>
    <lineage>
        <taxon>Eukaryota</taxon>
        <taxon>Metazoa</taxon>
        <taxon>Spiralia</taxon>
        <taxon>Lophotrochozoa</taxon>
        <taxon>Platyhelminthes</taxon>
        <taxon>Trematoda</taxon>
        <taxon>Digenea</taxon>
        <taxon>Opisthorchiida</taxon>
        <taxon>Opisthorchiata</taxon>
        <taxon>Opisthorchiidae</taxon>
        <taxon>Opisthorchis</taxon>
    </lineage>
</organism>
<protein>
    <submittedName>
        <fullName evidence="2">Uncharacterized protein</fullName>
    </submittedName>
</protein>
<dbReference type="Proteomes" id="UP000054324">
    <property type="component" value="Unassembled WGS sequence"/>
</dbReference>
<dbReference type="AlphaFoldDB" id="A0A075A3K2"/>
<feature type="coiled-coil region" evidence="1">
    <location>
        <begin position="762"/>
        <end position="920"/>
    </location>
</feature>
<reference evidence="2 3" key="1">
    <citation type="submission" date="2013-11" db="EMBL/GenBank/DDBJ databases">
        <title>Opisthorchis viverrini - life in the bile duct.</title>
        <authorList>
            <person name="Young N.D."/>
            <person name="Nagarajan N."/>
            <person name="Lin S.J."/>
            <person name="Korhonen P.K."/>
            <person name="Jex A.R."/>
            <person name="Hall R.S."/>
            <person name="Safavi-Hemami H."/>
            <person name="Kaewkong W."/>
            <person name="Bertrand D."/>
            <person name="Gao S."/>
            <person name="Seet Q."/>
            <person name="Wongkham S."/>
            <person name="Teh B.T."/>
            <person name="Wongkham C."/>
            <person name="Intapan P.M."/>
            <person name="Maleewong W."/>
            <person name="Yang X."/>
            <person name="Hu M."/>
            <person name="Wang Z."/>
            <person name="Hofmann A."/>
            <person name="Sternberg P.W."/>
            <person name="Tan P."/>
            <person name="Wang J."/>
            <person name="Gasser R.B."/>
        </authorList>
    </citation>
    <scope>NUCLEOTIDE SEQUENCE [LARGE SCALE GENOMIC DNA]</scope>
</reference>